<keyword evidence="10 13" id="KW-0472">Membrane</keyword>
<dbReference type="Gene3D" id="6.10.250.2080">
    <property type="match status" value="1"/>
</dbReference>
<dbReference type="Gene3D" id="3.40.1690.10">
    <property type="entry name" value="secretion proteins EscU"/>
    <property type="match status" value="1"/>
</dbReference>
<dbReference type="GO" id="GO:0005886">
    <property type="term" value="C:plasma membrane"/>
    <property type="evidence" value="ECO:0007669"/>
    <property type="project" value="UniProtKB-SubCell"/>
</dbReference>
<dbReference type="InterPro" id="IPR029025">
    <property type="entry name" value="T3SS_substrate_exporter_C"/>
</dbReference>
<dbReference type="NCBIfam" id="TIGR00328">
    <property type="entry name" value="flhB"/>
    <property type="match status" value="1"/>
</dbReference>
<dbReference type="Proteomes" id="UP000502260">
    <property type="component" value="Chromosome"/>
</dbReference>
<dbReference type="InterPro" id="IPR006135">
    <property type="entry name" value="T3SS_substrate_exporter"/>
</dbReference>
<evidence type="ECO:0000256" key="4">
    <source>
        <dbReference type="ARBA" id="ARBA00022448"/>
    </source>
</evidence>
<feature type="transmembrane region" description="Helical" evidence="13">
    <location>
        <begin position="137"/>
        <end position="165"/>
    </location>
</feature>
<evidence type="ECO:0000313" key="16">
    <source>
        <dbReference type="Proteomes" id="UP000502260"/>
    </source>
</evidence>
<keyword evidence="15" id="KW-0282">Flagellum</keyword>
<dbReference type="AlphaFoldDB" id="A0A6F8VAF9"/>
<reference evidence="16" key="1">
    <citation type="submission" date="2020-03" db="EMBL/GenBank/DDBJ databases">
        <title>Complete genome sequence of sulfur-oxidizing bacterium skT11.</title>
        <authorList>
            <person name="Kanda M."/>
            <person name="Kojima H."/>
            <person name="Fukui M."/>
        </authorList>
    </citation>
    <scope>NUCLEOTIDE SEQUENCE [LARGE SCALE GENOMIC DNA]</scope>
    <source>
        <strain evidence="16">skT11</strain>
    </source>
</reference>
<keyword evidence="4 13" id="KW-0813">Transport</keyword>
<gene>
    <name evidence="13 15" type="primary">flhB</name>
    <name evidence="15" type="ORF">SKTS_15840</name>
</gene>
<keyword evidence="6 13" id="KW-0812">Transmembrane</keyword>
<evidence type="ECO:0000256" key="12">
    <source>
        <dbReference type="ARBA" id="ARBA00025078"/>
    </source>
</evidence>
<name>A0A6F8VAF9_9PROT</name>
<keyword evidence="15" id="KW-0969">Cilium</keyword>
<evidence type="ECO:0000256" key="14">
    <source>
        <dbReference type="SAM" id="MobiDB-lite"/>
    </source>
</evidence>
<keyword evidence="15" id="KW-0966">Cell projection</keyword>
<accession>A0A6F8VAF9</accession>
<feature type="transmembrane region" description="Helical" evidence="13">
    <location>
        <begin position="89"/>
        <end position="116"/>
    </location>
</feature>
<evidence type="ECO:0000256" key="1">
    <source>
        <dbReference type="ARBA" id="ARBA00004651"/>
    </source>
</evidence>
<dbReference type="RefSeq" id="WP_173062939.1">
    <property type="nucleotide sequence ID" value="NZ_AP022853.1"/>
</dbReference>
<feature type="compositionally biased region" description="Basic and acidic residues" evidence="14">
    <location>
        <begin position="7"/>
        <end position="26"/>
    </location>
</feature>
<evidence type="ECO:0000256" key="10">
    <source>
        <dbReference type="ARBA" id="ARBA00023136"/>
    </source>
</evidence>
<dbReference type="SUPFAM" id="SSF160544">
    <property type="entry name" value="EscU C-terminal domain-like"/>
    <property type="match status" value="1"/>
</dbReference>
<evidence type="ECO:0000256" key="13">
    <source>
        <dbReference type="RuleBase" id="RU364091"/>
    </source>
</evidence>
<feature type="region of interest" description="Disordered" evidence="14">
    <location>
        <begin position="1"/>
        <end position="26"/>
    </location>
</feature>
<dbReference type="InterPro" id="IPR006136">
    <property type="entry name" value="FlhB"/>
</dbReference>
<dbReference type="EMBL" id="AP022853">
    <property type="protein sequence ID" value="BCB26698.1"/>
    <property type="molecule type" value="Genomic_DNA"/>
</dbReference>
<sequence>MAEDSDLERTEPASQRRIEQAREKGQVARSRELTTVAILLAAGGGMMYMGGGMMEHMRALMKNALTLERASAFDPVHMSHHLYQYSLDILMTFLPLLGLMLLATVASSVLVSGWLFSVDALAPDFSRLDPLKGVTRIISWSGMVEMLKAVFKAGLIGGVAFWVVYQDVDGVIALVSEPLETGLTHLASMVGFTFMAVSASMLLIVAIDVPYQLWNHSRQLKMTKEEVRQEGKETEGDPHVKARIRALQREAARRRMMSEVPKADVIVTNPTHYAVALRYQENKMRAPQVIAKGAALIALRIRQLGEENHVPILEAPPLARALFRHAELGQEIPAKLYTAVAEVLAYVYQLRRYRTYGGEQPEAPRVLPVPPELDFVREAA</sequence>
<dbReference type="PANTHER" id="PTHR30531">
    <property type="entry name" value="FLAGELLAR BIOSYNTHETIC PROTEIN FLHB"/>
    <property type="match status" value="1"/>
</dbReference>
<dbReference type="FunFam" id="3.40.1690.10:FF:000001">
    <property type="entry name" value="Flagellar biosynthetic protein FlhB"/>
    <property type="match status" value="1"/>
</dbReference>
<evidence type="ECO:0000256" key="8">
    <source>
        <dbReference type="ARBA" id="ARBA00022927"/>
    </source>
</evidence>
<dbReference type="GO" id="GO:0009306">
    <property type="term" value="P:protein secretion"/>
    <property type="evidence" value="ECO:0007669"/>
    <property type="project" value="InterPro"/>
</dbReference>
<dbReference type="GO" id="GO:0044780">
    <property type="term" value="P:bacterial-type flagellum assembly"/>
    <property type="evidence" value="ECO:0007669"/>
    <property type="project" value="InterPro"/>
</dbReference>
<feature type="transmembrane region" description="Helical" evidence="13">
    <location>
        <begin position="185"/>
        <end position="211"/>
    </location>
</feature>
<evidence type="ECO:0000256" key="11">
    <source>
        <dbReference type="ARBA" id="ARBA00023225"/>
    </source>
</evidence>
<dbReference type="PANTHER" id="PTHR30531:SF12">
    <property type="entry name" value="FLAGELLAR BIOSYNTHETIC PROTEIN FLHB"/>
    <property type="match status" value="1"/>
</dbReference>
<keyword evidence="8 13" id="KW-0653">Protein transport</keyword>
<dbReference type="Pfam" id="PF01312">
    <property type="entry name" value="Bac_export_2"/>
    <property type="match status" value="1"/>
</dbReference>
<keyword evidence="5 13" id="KW-1003">Cell membrane</keyword>
<keyword evidence="7 13" id="KW-1005">Bacterial flagellum biogenesis</keyword>
<dbReference type="PRINTS" id="PR00950">
    <property type="entry name" value="TYPE3IMSPROT"/>
</dbReference>
<comment type="similarity">
    <text evidence="2 13">Belongs to the type III secretion exporter family.</text>
</comment>
<evidence type="ECO:0000256" key="6">
    <source>
        <dbReference type="ARBA" id="ARBA00022692"/>
    </source>
</evidence>
<evidence type="ECO:0000256" key="2">
    <source>
        <dbReference type="ARBA" id="ARBA00010690"/>
    </source>
</evidence>
<organism evidence="15 16">
    <name type="scientific">Sulfurimicrobium lacus</name>
    <dbReference type="NCBI Taxonomy" id="2715678"/>
    <lineage>
        <taxon>Bacteria</taxon>
        <taxon>Pseudomonadati</taxon>
        <taxon>Pseudomonadota</taxon>
        <taxon>Betaproteobacteria</taxon>
        <taxon>Nitrosomonadales</taxon>
        <taxon>Sulfuricellaceae</taxon>
        <taxon>Sulfurimicrobium</taxon>
    </lineage>
</organism>
<evidence type="ECO:0000256" key="3">
    <source>
        <dbReference type="ARBA" id="ARBA00021622"/>
    </source>
</evidence>
<evidence type="ECO:0000256" key="7">
    <source>
        <dbReference type="ARBA" id="ARBA00022795"/>
    </source>
</evidence>
<evidence type="ECO:0000256" key="5">
    <source>
        <dbReference type="ARBA" id="ARBA00022475"/>
    </source>
</evidence>
<keyword evidence="11 13" id="KW-1006">Bacterial flagellum protein export</keyword>
<proteinExistence type="inferred from homology"/>
<comment type="function">
    <text evidence="12 13">Required for formation of the rod structure in the basal body of the flagellar apparatus. Together with FliI and FliH, may constitute the export apparatus of flagellin.</text>
</comment>
<evidence type="ECO:0000256" key="9">
    <source>
        <dbReference type="ARBA" id="ARBA00022989"/>
    </source>
</evidence>
<protein>
    <recommendedName>
        <fullName evidence="3 13">Flagellar biosynthetic protein FlhB</fullName>
    </recommendedName>
</protein>
<dbReference type="KEGG" id="slac:SKTS_15840"/>
<comment type="subcellular location">
    <subcellularLocation>
        <location evidence="1">Cell membrane</location>
        <topology evidence="1">Multi-pass membrane protein</topology>
    </subcellularLocation>
</comment>
<keyword evidence="16" id="KW-1185">Reference proteome</keyword>
<evidence type="ECO:0000313" key="15">
    <source>
        <dbReference type="EMBL" id="BCB26698.1"/>
    </source>
</evidence>
<feature type="transmembrane region" description="Helical" evidence="13">
    <location>
        <begin position="33"/>
        <end position="51"/>
    </location>
</feature>
<keyword evidence="9 13" id="KW-1133">Transmembrane helix</keyword>